<feature type="compositionally biased region" description="Polar residues" evidence="1">
    <location>
        <begin position="112"/>
        <end position="124"/>
    </location>
</feature>
<feature type="compositionally biased region" description="Low complexity" evidence="1">
    <location>
        <begin position="76"/>
        <end position="88"/>
    </location>
</feature>
<comment type="caution">
    <text evidence="2">The sequence shown here is derived from an EMBL/GenBank/DDBJ whole genome shotgun (WGS) entry which is preliminary data.</text>
</comment>
<evidence type="ECO:0000256" key="1">
    <source>
        <dbReference type="SAM" id="MobiDB-lite"/>
    </source>
</evidence>
<feature type="compositionally biased region" description="Polar residues" evidence="1">
    <location>
        <begin position="136"/>
        <end position="145"/>
    </location>
</feature>
<dbReference type="GeneID" id="93588166"/>
<dbReference type="RefSeq" id="XP_067489631.1">
    <property type="nucleotide sequence ID" value="XM_067635175.1"/>
</dbReference>
<evidence type="ECO:0000313" key="2">
    <source>
        <dbReference type="EMBL" id="RVD84087.1"/>
    </source>
</evidence>
<name>A0A436ZYI9_ARTFL</name>
<organism evidence="2 3">
    <name type="scientific">Arthrobotrys flagrans</name>
    <name type="common">Nematode-trapping fungus</name>
    <name type="synonym">Trichothecium flagrans</name>
    <dbReference type="NCBI Taxonomy" id="97331"/>
    <lineage>
        <taxon>Eukaryota</taxon>
        <taxon>Fungi</taxon>
        <taxon>Dikarya</taxon>
        <taxon>Ascomycota</taxon>
        <taxon>Pezizomycotina</taxon>
        <taxon>Orbiliomycetes</taxon>
        <taxon>Orbiliales</taxon>
        <taxon>Orbiliaceae</taxon>
        <taxon>Arthrobotrys</taxon>
    </lineage>
</organism>
<gene>
    <name evidence="2" type="ORF">DFL_005855</name>
</gene>
<sequence length="171" mass="17960">MPRSPRFSFKTDTAKARPTASSGSHSESPTITINVAGTFTEMDIVLSSGNASHYETSAAGGYGGSYDETDSTYAPSGTGSTSTFSNSAPPSPTPSRPSSVTPEPHLAPPQDLDSTINTVASSIFSGVDERDAPSPLVQTPLTPINPTRRVRFPMNSDVKAWDHLSIDQGMP</sequence>
<reference evidence="2 3" key="1">
    <citation type="submission" date="2019-01" db="EMBL/GenBank/DDBJ databases">
        <title>Intercellular communication is required for trap formation in the nematode-trapping fungus Duddingtonia flagrans.</title>
        <authorList>
            <person name="Youssar L."/>
            <person name="Wernet V."/>
            <person name="Hensel N."/>
            <person name="Hildebrandt H.-G."/>
            <person name="Fischer R."/>
        </authorList>
    </citation>
    <scope>NUCLEOTIDE SEQUENCE [LARGE SCALE GENOMIC DNA]</scope>
    <source>
        <strain evidence="2 3">CBS H-5679</strain>
    </source>
</reference>
<evidence type="ECO:0000313" key="3">
    <source>
        <dbReference type="Proteomes" id="UP000283090"/>
    </source>
</evidence>
<dbReference type="AlphaFoldDB" id="A0A436ZYI9"/>
<feature type="compositionally biased region" description="Polar residues" evidence="1">
    <location>
        <begin position="19"/>
        <end position="30"/>
    </location>
</feature>
<feature type="region of interest" description="Disordered" evidence="1">
    <location>
        <begin position="1"/>
        <end position="30"/>
    </location>
</feature>
<dbReference type="Proteomes" id="UP000283090">
    <property type="component" value="Unassembled WGS sequence"/>
</dbReference>
<proteinExistence type="predicted"/>
<keyword evidence="3" id="KW-1185">Reference proteome</keyword>
<feature type="region of interest" description="Disordered" evidence="1">
    <location>
        <begin position="53"/>
        <end position="148"/>
    </location>
</feature>
<protein>
    <submittedName>
        <fullName evidence="2">Uncharacterized protein</fullName>
    </submittedName>
</protein>
<dbReference type="EMBL" id="SAEB01000007">
    <property type="protein sequence ID" value="RVD84087.1"/>
    <property type="molecule type" value="Genomic_DNA"/>
</dbReference>
<dbReference type="VEuPathDB" id="FungiDB:DFL_005855"/>
<accession>A0A436ZYI9</accession>